<organism evidence="14 15">
    <name type="scientific">Buchnera aphidicola</name>
    <name type="common">Lipaphis pseudobrassicae</name>
    <dbReference type="NCBI Taxonomy" id="1258543"/>
    <lineage>
        <taxon>Bacteria</taxon>
        <taxon>Pseudomonadati</taxon>
        <taxon>Pseudomonadota</taxon>
        <taxon>Gammaproteobacteria</taxon>
        <taxon>Enterobacterales</taxon>
        <taxon>Erwiniaceae</taxon>
        <taxon>Buchnera</taxon>
    </lineage>
</organism>
<keyword evidence="14" id="KW-0969">Cilium</keyword>
<evidence type="ECO:0000256" key="7">
    <source>
        <dbReference type="ARBA" id="ARBA00022779"/>
    </source>
</evidence>
<evidence type="ECO:0000256" key="3">
    <source>
        <dbReference type="ARBA" id="ARBA00010299"/>
    </source>
</evidence>
<dbReference type="PANTHER" id="PTHR30534:SF0">
    <property type="entry name" value="FLAGELLAR MOTOR SWITCH PROTEIN FLIG"/>
    <property type="match status" value="1"/>
</dbReference>
<dbReference type="GO" id="GO:0003774">
    <property type="term" value="F:cytoskeletal motor activity"/>
    <property type="evidence" value="ECO:0007669"/>
    <property type="project" value="InterPro"/>
</dbReference>
<evidence type="ECO:0000256" key="1">
    <source>
        <dbReference type="ARBA" id="ARBA00004117"/>
    </source>
</evidence>
<comment type="subcellular location">
    <subcellularLocation>
        <location evidence="1">Bacterial flagellum basal body</location>
    </subcellularLocation>
    <subcellularLocation>
        <location evidence="2">Cell inner membrane</location>
        <topology evidence="2">Peripheral membrane protein</topology>
        <orientation evidence="2">Cytoplasmic side</orientation>
    </subcellularLocation>
</comment>
<dbReference type="RefSeq" id="WP_158355808.1">
    <property type="nucleotide sequence ID" value="NZ_CP034870.1"/>
</dbReference>
<reference evidence="14 15" key="1">
    <citation type="submission" date="2018-12" db="EMBL/GenBank/DDBJ databases">
        <authorList>
            <person name="Chong R.A."/>
        </authorList>
    </citation>
    <scope>NUCLEOTIDE SEQUENCE [LARGE SCALE GENOMIC DNA]</scope>
    <source>
        <strain evidence="14 15">Lps</strain>
    </source>
</reference>
<evidence type="ECO:0000256" key="4">
    <source>
        <dbReference type="ARBA" id="ARBA00021870"/>
    </source>
</evidence>
<comment type="function">
    <text evidence="10">FliG is one of three proteins (FliG, FliN, FliM) that forms the rotor-mounted switch complex (C ring), located at the base of the basal body. This complex interacts with the CheY and CheZ chemotaxis proteins, in addition to contacting components of the motor that determine the direction of flagellar rotation.</text>
</comment>
<dbReference type="OrthoDB" id="9780302at2"/>
<evidence type="ECO:0000256" key="10">
    <source>
        <dbReference type="ARBA" id="ARBA00025598"/>
    </source>
</evidence>
<keyword evidence="5" id="KW-1003">Cell membrane</keyword>
<dbReference type="PANTHER" id="PTHR30534">
    <property type="entry name" value="FLAGELLAR MOTOR SWITCH PROTEIN FLIG"/>
    <property type="match status" value="1"/>
</dbReference>
<feature type="domain" description="Flagellar motor switch protein FliG N-terminal" evidence="13">
    <location>
        <begin position="3"/>
        <end position="99"/>
    </location>
</feature>
<keyword evidence="14" id="KW-0282">Flagellum</keyword>
<dbReference type="Pfam" id="PF01706">
    <property type="entry name" value="FliG_C"/>
    <property type="match status" value="1"/>
</dbReference>
<evidence type="ECO:0000259" key="11">
    <source>
        <dbReference type="Pfam" id="PF01706"/>
    </source>
</evidence>
<keyword evidence="8" id="KW-0472">Membrane</keyword>
<keyword evidence="6" id="KW-0145">Chemotaxis</keyword>
<evidence type="ECO:0000313" key="15">
    <source>
        <dbReference type="Proteomes" id="UP000298564"/>
    </source>
</evidence>
<gene>
    <name evidence="14" type="primary">fliG</name>
    <name evidence="14" type="ORF">D9V70_00375</name>
</gene>
<dbReference type="InterPro" id="IPR028263">
    <property type="entry name" value="FliG_N"/>
</dbReference>
<feature type="domain" description="Flagellar motor switch protein FliG middle" evidence="12">
    <location>
        <begin position="115"/>
        <end position="185"/>
    </location>
</feature>
<dbReference type="GO" id="GO:0005886">
    <property type="term" value="C:plasma membrane"/>
    <property type="evidence" value="ECO:0007669"/>
    <property type="project" value="UniProtKB-SubCell"/>
</dbReference>
<dbReference type="InterPro" id="IPR023087">
    <property type="entry name" value="Flg_Motor_Flig_C"/>
</dbReference>
<dbReference type="PRINTS" id="PR00954">
    <property type="entry name" value="FLGMOTORFLIG"/>
</dbReference>
<dbReference type="NCBIfam" id="TIGR00207">
    <property type="entry name" value="fliG"/>
    <property type="match status" value="1"/>
</dbReference>
<evidence type="ECO:0000313" key="14">
    <source>
        <dbReference type="EMBL" id="QCI21966.1"/>
    </source>
</evidence>
<keyword evidence="7" id="KW-0283">Flagellar rotation</keyword>
<evidence type="ECO:0000256" key="8">
    <source>
        <dbReference type="ARBA" id="ARBA00023136"/>
    </source>
</evidence>
<dbReference type="Pfam" id="PF14842">
    <property type="entry name" value="FliG_N"/>
    <property type="match status" value="1"/>
</dbReference>
<dbReference type="GO" id="GO:0071973">
    <property type="term" value="P:bacterial-type flagellum-dependent cell motility"/>
    <property type="evidence" value="ECO:0007669"/>
    <property type="project" value="InterPro"/>
</dbReference>
<protein>
    <recommendedName>
        <fullName evidence="4">Flagellar motor switch protein FliG</fullName>
    </recommendedName>
</protein>
<dbReference type="Pfam" id="PF14841">
    <property type="entry name" value="FliG_M"/>
    <property type="match status" value="1"/>
</dbReference>
<dbReference type="GO" id="GO:0006935">
    <property type="term" value="P:chemotaxis"/>
    <property type="evidence" value="ECO:0007669"/>
    <property type="project" value="UniProtKB-KW"/>
</dbReference>
<reference evidence="14 15" key="2">
    <citation type="submission" date="2019-05" db="EMBL/GenBank/DDBJ databases">
        <title>Genome evolution of the obligate endosymbiont Buchnera aphidicola.</title>
        <authorList>
            <person name="Moran N.A."/>
        </authorList>
    </citation>
    <scope>NUCLEOTIDE SEQUENCE [LARGE SCALE GENOMIC DNA]</scope>
    <source>
        <strain evidence="14 15">Lps</strain>
    </source>
</reference>
<dbReference type="InterPro" id="IPR011002">
    <property type="entry name" value="FliG_a-hlx"/>
</dbReference>
<keyword evidence="14" id="KW-0966">Cell projection</keyword>
<accession>A0A4D6XWQ6</accession>
<sequence>MILNGTEKSALLLMLIGSDQAGEVLKNLTPLEVQELVKSMVNIKNISTKKLNEILCECYDIAVQNNALNSNFNDKYISDMLLKALGEKKGNSLLQETLEIRNAKSSIRSLNDMKPEQLAFLLSNEHLQIITTILIYLNKNQSAQVLSFFNDKKRAEIISRITEFHGIEESCLLELNRVINNLIQNKKLIFTEKGGIKTAVNILSSMKKIDEKNTIKNIRLFNQNLASNILKEIFSFKNIVDLDDKYIQIVIQNIEREKLYVALQNTDSIIKEKFFKNMSNVESNQLSLRLEKKSYISNSSIQNEQKLILIMVRNIIDNGNISLKNLRDYYV</sequence>
<dbReference type="InterPro" id="IPR032779">
    <property type="entry name" value="FliG_M"/>
</dbReference>
<dbReference type="GO" id="GO:0009425">
    <property type="term" value="C:bacterial-type flagellum basal body"/>
    <property type="evidence" value="ECO:0007669"/>
    <property type="project" value="UniProtKB-SubCell"/>
</dbReference>
<comment type="similarity">
    <text evidence="3">Belongs to the FliG family.</text>
</comment>
<dbReference type="SUPFAM" id="SSF48029">
    <property type="entry name" value="FliG"/>
    <property type="match status" value="2"/>
</dbReference>
<dbReference type="EMBL" id="CP034870">
    <property type="protein sequence ID" value="QCI21966.1"/>
    <property type="molecule type" value="Genomic_DNA"/>
</dbReference>
<name>A0A4D6XWQ6_9GAMM</name>
<evidence type="ECO:0000259" key="12">
    <source>
        <dbReference type="Pfam" id="PF14841"/>
    </source>
</evidence>
<dbReference type="InterPro" id="IPR000090">
    <property type="entry name" value="Flg_Motor_Flig"/>
</dbReference>
<evidence type="ECO:0000256" key="5">
    <source>
        <dbReference type="ARBA" id="ARBA00022475"/>
    </source>
</evidence>
<proteinExistence type="inferred from homology"/>
<dbReference type="Gene3D" id="1.10.220.30">
    <property type="match status" value="3"/>
</dbReference>
<dbReference type="AlphaFoldDB" id="A0A4D6XWQ6"/>
<evidence type="ECO:0000259" key="13">
    <source>
        <dbReference type="Pfam" id="PF14842"/>
    </source>
</evidence>
<keyword evidence="9" id="KW-0975">Bacterial flagellum</keyword>
<feature type="domain" description="Flagellar motor switch protein FliG C-terminal" evidence="11">
    <location>
        <begin position="217"/>
        <end position="323"/>
    </location>
</feature>
<evidence type="ECO:0000256" key="9">
    <source>
        <dbReference type="ARBA" id="ARBA00023143"/>
    </source>
</evidence>
<evidence type="ECO:0000256" key="2">
    <source>
        <dbReference type="ARBA" id="ARBA00004515"/>
    </source>
</evidence>
<dbReference type="Proteomes" id="UP000298564">
    <property type="component" value="Chromosome"/>
</dbReference>
<evidence type="ECO:0000256" key="6">
    <source>
        <dbReference type="ARBA" id="ARBA00022500"/>
    </source>
</evidence>